<name>A0A0B0PMX5_GOSAR</name>
<evidence type="ECO:0000313" key="1">
    <source>
        <dbReference type="EMBL" id="KHG26340.1"/>
    </source>
</evidence>
<gene>
    <name evidence="1" type="ORF">F383_33799</name>
</gene>
<evidence type="ECO:0000313" key="2">
    <source>
        <dbReference type="Proteomes" id="UP000032142"/>
    </source>
</evidence>
<protein>
    <submittedName>
        <fullName evidence="1">Uncharacterized protein</fullName>
    </submittedName>
</protein>
<dbReference type="AlphaFoldDB" id="A0A0B0PMX5"/>
<dbReference type="Proteomes" id="UP000032142">
    <property type="component" value="Unassembled WGS sequence"/>
</dbReference>
<reference evidence="2" key="1">
    <citation type="submission" date="2014-09" db="EMBL/GenBank/DDBJ databases">
        <authorList>
            <person name="Mudge J."/>
            <person name="Ramaraj T."/>
            <person name="Lindquist I.E."/>
            <person name="Bharti A.K."/>
            <person name="Sundararajan A."/>
            <person name="Cameron C.T."/>
            <person name="Woodward J.E."/>
            <person name="May G.D."/>
            <person name="Brubaker C."/>
            <person name="Broadhvest J."/>
            <person name="Wilkins T.A."/>
        </authorList>
    </citation>
    <scope>NUCLEOTIDE SEQUENCE</scope>
    <source>
        <strain evidence="2">cv. AKA8401</strain>
    </source>
</reference>
<accession>A0A0B0PMX5</accession>
<proteinExistence type="predicted"/>
<sequence length="51" mass="5914">MIITCLWTFKCLCMPCCMLLYKYACMCCEGDKMAWKIALYLSTQVDTRACV</sequence>
<organism evidence="1 2">
    <name type="scientific">Gossypium arboreum</name>
    <name type="common">Tree cotton</name>
    <name type="synonym">Gossypium nanking</name>
    <dbReference type="NCBI Taxonomy" id="29729"/>
    <lineage>
        <taxon>Eukaryota</taxon>
        <taxon>Viridiplantae</taxon>
        <taxon>Streptophyta</taxon>
        <taxon>Embryophyta</taxon>
        <taxon>Tracheophyta</taxon>
        <taxon>Spermatophyta</taxon>
        <taxon>Magnoliopsida</taxon>
        <taxon>eudicotyledons</taxon>
        <taxon>Gunneridae</taxon>
        <taxon>Pentapetalae</taxon>
        <taxon>rosids</taxon>
        <taxon>malvids</taxon>
        <taxon>Malvales</taxon>
        <taxon>Malvaceae</taxon>
        <taxon>Malvoideae</taxon>
        <taxon>Gossypium</taxon>
    </lineage>
</organism>
<keyword evidence="2" id="KW-1185">Reference proteome</keyword>
<dbReference type="EMBL" id="KN436094">
    <property type="protein sequence ID" value="KHG26340.1"/>
    <property type="molecule type" value="Genomic_DNA"/>
</dbReference>